<evidence type="ECO:0000313" key="2">
    <source>
        <dbReference type="Proteomes" id="UP001055811"/>
    </source>
</evidence>
<evidence type="ECO:0000313" key="1">
    <source>
        <dbReference type="EMBL" id="KAI3792798.1"/>
    </source>
</evidence>
<sequence>MGLKDSRQLNTTLTEYESLSKPLGFGWDVDSNLWETMKSEPLQRNQNNEIGTRTTDNDNLTSDDGSIGGIREKQMHITLRQGQLIGLMDTDGGDRRHRC</sequence>
<name>A0ACB9HBU0_CICIN</name>
<dbReference type="Proteomes" id="UP001055811">
    <property type="component" value="Linkage Group LG01"/>
</dbReference>
<proteinExistence type="predicted"/>
<dbReference type="EMBL" id="CM042009">
    <property type="protein sequence ID" value="KAI3792798.1"/>
    <property type="molecule type" value="Genomic_DNA"/>
</dbReference>
<keyword evidence="2" id="KW-1185">Reference proteome</keyword>
<gene>
    <name evidence="1" type="ORF">L2E82_06689</name>
</gene>
<comment type="caution">
    <text evidence="1">The sequence shown here is derived from an EMBL/GenBank/DDBJ whole genome shotgun (WGS) entry which is preliminary data.</text>
</comment>
<accession>A0ACB9HBU0</accession>
<organism evidence="1 2">
    <name type="scientific">Cichorium intybus</name>
    <name type="common">Chicory</name>
    <dbReference type="NCBI Taxonomy" id="13427"/>
    <lineage>
        <taxon>Eukaryota</taxon>
        <taxon>Viridiplantae</taxon>
        <taxon>Streptophyta</taxon>
        <taxon>Embryophyta</taxon>
        <taxon>Tracheophyta</taxon>
        <taxon>Spermatophyta</taxon>
        <taxon>Magnoliopsida</taxon>
        <taxon>eudicotyledons</taxon>
        <taxon>Gunneridae</taxon>
        <taxon>Pentapetalae</taxon>
        <taxon>asterids</taxon>
        <taxon>campanulids</taxon>
        <taxon>Asterales</taxon>
        <taxon>Asteraceae</taxon>
        <taxon>Cichorioideae</taxon>
        <taxon>Cichorieae</taxon>
        <taxon>Cichoriinae</taxon>
        <taxon>Cichorium</taxon>
    </lineage>
</organism>
<reference evidence="2" key="1">
    <citation type="journal article" date="2022" name="Mol. Ecol. Resour.">
        <title>The genomes of chicory, endive, great burdock and yacon provide insights into Asteraceae palaeo-polyploidization history and plant inulin production.</title>
        <authorList>
            <person name="Fan W."/>
            <person name="Wang S."/>
            <person name="Wang H."/>
            <person name="Wang A."/>
            <person name="Jiang F."/>
            <person name="Liu H."/>
            <person name="Zhao H."/>
            <person name="Xu D."/>
            <person name="Zhang Y."/>
        </authorList>
    </citation>
    <scope>NUCLEOTIDE SEQUENCE [LARGE SCALE GENOMIC DNA]</scope>
    <source>
        <strain evidence="2">cv. Punajuju</strain>
    </source>
</reference>
<reference evidence="1 2" key="2">
    <citation type="journal article" date="2022" name="Mol. Ecol. Resour.">
        <title>The genomes of chicory, endive, great burdock and yacon provide insights into Asteraceae paleo-polyploidization history and plant inulin production.</title>
        <authorList>
            <person name="Fan W."/>
            <person name="Wang S."/>
            <person name="Wang H."/>
            <person name="Wang A."/>
            <person name="Jiang F."/>
            <person name="Liu H."/>
            <person name="Zhao H."/>
            <person name="Xu D."/>
            <person name="Zhang Y."/>
        </authorList>
    </citation>
    <scope>NUCLEOTIDE SEQUENCE [LARGE SCALE GENOMIC DNA]</scope>
    <source>
        <strain evidence="2">cv. Punajuju</strain>
        <tissue evidence="1">Leaves</tissue>
    </source>
</reference>
<protein>
    <submittedName>
        <fullName evidence="1">Uncharacterized protein</fullName>
    </submittedName>
</protein>